<keyword evidence="3" id="KW-1185">Reference proteome</keyword>
<dbReference type="EMBL" id="MU167210">
    <property type="protein sequence ID" value="KAG0151915.1"/>
    <property type="molecule type" value="Genomic_DNA"/>
</dbReference>
<dbReference type="AlphaFoldDB" id="A0A9P6THN0"/>
<proteinExistence type="predicted"/>
<evidence type="ECO:0000313" key="3">
    <source>
        <dbReference type="Proteomes" id="UP000886653"/>
    </source>
</evidence>
<keyword evidence="1" id="KW-0472">Membrane</keyword>
<dbReference type="Proteomes" id="UP000886653">
    <property type="component" value="Unassembled WGS sequence"/>
</dbReference>
<comment type="caution">
    <text evidence="2">The sequence shown here is derived from an EMBL/GenBank/DDBJ whole genome shotgun (WGS) entry which is preliminary data.</text>
</comment>
<sequence length="145" mass="16433">MAGTSLSGGRSITPIGNIHTYIHTYIYIYKLDLKNLTIFSLYREREVGQSKSKKPNSSCEAYCKLTCWCLSLILYKGAIYMSNSLLKCSLPKRSQAFSWPKLLKPCVCVCVCVLKGWVCLGSIFFFFFNQSIFQKALSHGSRTRS</sequence>
<feature type="transmembrane region" description="Helical" evidence="1">
    <location>
        <begin position="102"/>
        <end position="128"/>
    </location>
</feature>
<name>A0A9P6THN0_9BASI</name>
<accession>A0A9P6THN0</accession>
<gene>
    <name evidence="2" type="ORF">CROQUDRAFT_404105</name>
</gene>
<evidence type="ECO:0000313" key="2">
    <source>
        <dbReference type="EMBL" id="KAG0151915.1"/>
    </source>
</evidence>
<keyword evidence="1" id="KW-0812">Transmembrane</keyword>
<keyword evidence="1" id="KW-1133">Transmembrane helix</keyword>
<protein>
    <submittedName>
        <fullName evidence="2">Uncharacterized protein</fullName>
    </submittedName>
</protein>
<evidence type="ECO:0000256" key="1">
    <source>
        <dbReference type="SAM" id="Phobius"/>
    </source>
</evidence>
<organism evidence="2 3">
    <name type="scientific">Cronartium quercuum f. sp. fusiforme G11</name>
    <dbReference type="NCBI Taxonomy" id="708437"/>
    <lineage>
        <taxon>Eukaryota</taxon>
        <taxon>Fungi</taxon>
        <taxon>Dikarya</taxon>
        <taxon>Basidiomycota</taxon>
        <taxon>Pucciniomycotina</taxon>
        <taxon>Pucciniomycetes</taxon>
        <taxon>Pucciniales</taxon>
        <taxon>Coleosporiaceae</taxon>
        <taxon>Cronartium</taxon>
    </lineage>
</organism>
<reference evidence="2" key="1">
    <citation type="submission" date="2013-11" db="EMBL/GenBank/DDBJ databases">
        <title>Genome sequence of the fusiform rust pathogen reveals effectors for host alternation and coevolution with pine.</title>
        <authorList>
            <consortium name="DOE Joint Genome Institute"/>
            <person name="Smith K."/>
            <person name="Pendleton A."/>
            <person name="Kubisiak T."/>
            <person name="Anderson C."/>
            <person name="Salamov A."/>
            <person name="Aerts A."/>
            <person name="Riley R."/>
            <person name="Clum A."/>
            <person name="Lindquist E."/>
            <person name="Ence D."/>
            <person name="Campbell M."/>
            <person name="Kronenberg Z."/>
            <person name="Feau N."/>
            <person name="Dhillon B."/>
            <person name="Hamelin R."/>
            <person name="Burleigh J."/>
            <person name="Smith J."/>
            <person name="Yandell M."/>
            <person name="Nelson C."/>
            <person name="Grigoriev I."/>
            <person name="Davis J."/>
        </authorList>
    </citation>
    <scope>NUCLEOTIDE SEQUENCE</scope>
    <source>
        <strain evidence="2">G11</strain>
    </source>
</reference>